<keyword evidence="3" id="KW-1185">Reference proteome</keyword>
<proteinExistence type="predicted"/>
<feature type="transmembrane region" description="Helical" evidence="1">
    <location>
        <begin position="50"/>
        <end position="71"/>
    </location>
</feature>
<keyword evidence="1" id="KW-0472">Membrane</keyword>
<dbReference type="EMBL" id="KV417565">
    <property type="protein sequence ID" value="KZP19320.1"/>
    <property type="molecule type" value="Genomic_DNA"/>
</dbReference>
<evidence type="ECO:0000313" key="3">
    <source>
        <dbReference type="Proteomes" id="UP000076532"/>
    </source>
</evidence>
<evidence type="ECO:0000313" key="2">
    <source>
        <dbReference type="EMBL" id="KZP19320.1"/>
    </source>
</evidence>
<dbReference type="OrthoDB" id="2863306at2759"/>
<reference evidence="2 3" key="1">
    <citation type="journal article" date="2016" name="Mol. Biol. Evol.">
        <title>Comparative Genomics of Early-Diverging Mushroom-Forming Fungi Provides Insights into the Origins of Lignocellulose Decay Capabilities.</title>
        <authorList>
            <person name="Nagy L.G."/>
            <person name="Riley R."/>
            <person name="Tritt A."/>
            <person name="Adam C."/>
            <person name="Daum C."/>
            <person name="Floudas D."/>
            <person name="Sun H."/>
            <person name="Yadav J.S."/>
            <person name="Pangilinan J."/>
            <person name="Larsson K.H."/>
            <person name="Matsuura K."/>
            <person name="Barry K."/>
            <person name="Labutti K."/>
            <person name="Kuo R."/>
            <person name="Ohm R.A."/>
            <person name="Bhattacharya S.S."/>
            <person name="Shirouzu T."/>
            <person name="Yoshinaga Y."/>
            <person name="Martin F.M."/>
            <person name="Grigoriev I.V."/>
            <person name="Hibbett D.S."/>
        </authorList>
    </citation>
    <scope>NUCLEOTIDE SEQUENCE [LARGE SCALE GENOMIC DNA]</scope>
    <source>
        <strain evidence="2 3">CBS 109695</strain>
    </source>
</reference>
<dbReference type="Proteomes" id="UP000076532">
    <property type="component" value="Unassembled WGS sequence"/>
</dbReference>
<protein>
    <submittedName>
        <fullName evidence="2">Uncharacterized protein</fullName>
    </submittedName>
</protein>
<keyword evidence="1" id="KW-1133">Transmembrane helix</keyword>
<accession>A0A166HWQ1</accession>
<organism evidence="2 3">
    <name type="scientific">Athelia psychrophila</name>
    <dbReference type="NCBI Taxonomy" id="1759441"/>
    <lineage>
        <taxon>Eukaryota</taxon>
        <taxon>Fungi</taxon>
        <taxon>Dikarya</taxon>
        <taxon>Basidiomycota</taxon>
        <taxon>Agaricomycotina</taxon>
        <taxon>Agaricomycetes</taxon>
        <taxon>Agaricomycetidae</taxon>
        <taxon>Atheliales</taxon>
        <taxon>Atheliaceae</taxon>
        <taxon>Athelia</taxon>
    </lineage>
</organism>
<keyword evidence="1" id="KW-0812">Transmembrane</keyword>
<dbReference type="AlphaFoldDB" id="A0A166HWQ1"/>
<gene>
    <name evidence="2" type="ORF">FIBSPDRAFT_862986</name>
</gene>
<dbReference type="STRING" id="436010.A0A166HWQ1"/>
<sequence>MNPYLLRSSCAYPAVLSRSSSVLCFSLLLPLTTKAFYFQPNSHTSFIMQFSTLMLATVMGFASFAAANNYANFFDDGACSVNGGIGVDITNSGCLGEAGRGSVYIPDNGDVASTYCLVITHGDGSCSCQNVGYNFSPTGFCKTLDSSDQSYRFITQACSANNC</sequence>
<name>A0A166HWQ1_9AGAM</name>
<evidence type="ECO:0000256" key="1">
    <source>
        <dbReference type="SAM" id="Phobius"/>
    </source>
</evidence>